<name>A0ABR5MMF7_9BACI</name>
<evidence type="ECO:0000256" key="3">
    <source>
        <dbReference type="ARBA" id="ARBA00022729"/>
    </source>
</evidence>
<evidence type="ECO:0000256" key="4">
    <source>
        <dbReference type="SAM" id="SignalP"/>
    </source>
</evidence>
<evidence type="ECO:0000256" key="1">
    <source>
        <dbReference type="ARBA" id="ARBA00005695"/>
    </source>
</evidence>
<dbReference type="SUPFAM" id="SSF53850">
    <property type="entry name" value="Periplasmic binding protein-like II"/>
    <property type="match status" value="1"/>
</dbReference>
<dbReference type="InterPro" id="IPR000914">
    <property type="entry name" value="SBP_5_dom"/>
</dbReference>
<feature type="domain" description="Solute-binding protein family 5" evidence="5">
    <location>
        <begin position="86"/>
        <end position="434"/>
    </location>
</feature>
<evidence type="ECO:0000313" key="6">
    <source>
        <dbReference type="EMBL" id="KPH77856.1"/>
    </source>
</evidence>
<organism evidence="6 7">
    <name type="scientific">Oceanobacillus caeni</name>
    <dbReference type="NCBI Taxonomy" id="405946"/>
    <lineage>
        <taxon>Bacteria</taxon>
        <taxon>Bacillati</taxon>
        <taxon>Bacillota</taxon>
        <taxon>Bacilli</taxon>
        <taxon>Bacillales</taxon>
        <taxon>Bacillaceae</taxon>
        <taxon>Oceanobacillus</taxon>
    </lineage>
</organism>
<evidence type="ECO:0000313" key="7">
    <source>
        <dbReference type="Proteomes" id="UP000037854"/>
    </source>
</evidence>
<feature type="chain" id="PRO_5045399569" evidence="4">
    <location>
        <begin position="26"/>
        <end position="514"/>
    </location>
</feature>
<evidence type="ECO:0000256" key="2">
    <source>
        <dbReference type="ARBA" id="ARBA00022448"/>
    </source>
</evidence>
<dbReference type="PANTHER" id="PTHR30290">
    <property type="entry name" value="PERIPLASMIC BINDING COMPONENT OF ABC TRANSPORTER"/>
    <property type="match status" value="1"/>
</dbReference>
<comment type="similarity">
    <text evidence="1">Belongs to the bacterial solute-binding protein 5 family.</text>
</comment>
<proteinExistence type="inferred from homology"/>
<protein>
    <submittedName>
        <fullName evidence="6">ABC transporter substrate-binding protein</fullName>
    </submittedName>
</protein>
<dbReference type="PANTHER" id="PTHR30290:SF9">
    <property type="entry name" value="OLIGOPEPTIDE-BINDING PROTEIN APPA"/>
    <property type="match status" value="1"/>
</dbReference>
<dbReference type="InterPro" id="IPR039424">
    <property type="entry name" value="SBP_5"/>
</dbReference>
<gene>
    <name evidence="6" type="ORF">AFL42_02550</name>
</gene>
<dbReference type="Pfam" id="PF00496">
    <property type="entry name" value="SBP_bac_5"/>
    <property type="match status" value="1"/>
</dbReference>
<dbReference type="RefSeq" id="WP_047184105.1">
    <property type="nucleotide sequence ID" value="NZ_JBHTKV010000001.1"/>
</dbReference>
<sequence length="514" mass="57132">MKLVSKLAYITIAILLLVACSGSNTEESNGTVKGNKSETLNQDEVIKIAMSTEVDNLDPYISAATDTQSMMDNVFDGLLDTDETGKLIPAIAESYEISDDGLTYTFTLKEGVTFHNGSDLTAEDVIYSYERLSGLNGEEPLSSQFEMIEKIEAPSDYEVVITLKEKNSAFLAANIRPILPADYEEQSTNPIGAGPFKFKEYQVGQKLTLAKNEEYYDQQNIPEISEVQFIVMPDPEAAVLAMKSGEIDIIPGITPQGLLQLGDSINTVSGPQNMVQLMALNHDVEPLNDVRVRQAINLAINKDMIIETVADGKGTKLGSNFSPAMDFYYEAGLEDVYAPNIEEAKSLLQEAGVPDGFPLELTVPSDYSFHVDTAQVIVEQLSQIGIEVNIKPIEFSSWLETVYQNAQYEATVVSFTGKLDPYEILVRYVSDYRSNFVNYENKNYDELIKKAIAATDMEEMAGYYKEAQRLLTEDAASVYIMDPDRTIAMRSDLEGLKMYPIQKFNLEDLKITNQ</sequence>
<comment type="caution">
    <text evidence="6">The sequence shown here is derived from an EMBL/GenBank/DDBJ whole genome shotgun (WGS) entry which is preliminary data.</text>
</comment>
<dbReference type="Proteomes" id="UP000037854">
    <property type="component" value="Unassembled WGS sequence"/>
</dbReference>
<feature type="signal peptide" evidence="4">
    <location>
        <begin position="1"/>
        <end position="25"/>
    </location>
</feature>
<evidence type="ECO:0000259" key="5">
    <source>
        <dbReference type="Pfam" id="PF00496"/>
    </source>
</evidence>
<dbReference type="PROSITE" id="PS51257">
    <property type="entry name" value="PROKAR_LIPOPROTEIN"/>
    <property type="match status" value="1"/>
</dbReference>
<dbReference type="InterPro" id="IPR030678">
    <property type="entry name" value="Peptide/Ni-bd"/>
</dbReference>
<accession>A0ABR5MMF7</accession>
<keyword evidence="7" id="KW-1185">Reference proteome</keyword>
<keyword evidence="3 4" id="KW-0732">Signal</keyword>
<dbReference type="Gene3D" id="3.10.105.10">
    <property type="entry name" value="Dipeptide-binding Protein, Domain 3"/>
    <property type="match status" value="1"/>
</dbReference>
<keyword evidence="2" id="KW-0813">Transport</keyword>
<dbReference type="PIRSF" id="PIRSF002741">
    <property type="entry name" value="MppA"/>
    <property type="match status" value="1"/>
</dbReference>
<dbReference type="EMBL" id="LGTK01000005">
    <property type="protein sequence ID" value="KPH77856.1"/>
    <property type="molecule type" value="Genomic_DNA"/>
</dbReference>
<reference evidence="6 7" key="1">
    <citation type="submission" date="2015-07" db="EMBL/GenBank/DDBJ databases">
        <title>High-quality draft genome sequence of Oceanobacillus caeni HM6, a bacillus isolated from a human feces.</title>
        <authorList>
            <person name="Kumar J."/>
            <person name="Verma M.K."/>
            <person name="Pandey R."/>
            <person name="Bhambi M."/>
            <person name="Chauhan N."/>
        </authorList>
    </citation>
    <scope>NUCLEOTIDE SEQUENCE [LARGE SCALE GENOMIC DNA]</scope>
    <source>
        <strain evidence="6 7">HM6</strain>
    </source>
</reference>
<dbReference type="Gene3D" id="3.40.190.10">
    <property type="entry name" value="Periplasmic binding protein-like II"/>
    <property type="match status" value="1"/>
</dbReference>